<evidence type="ECO:0000313" key="2">
    <source>
        <dbReference type="WBParaSite" id="L893_g4865.t1"/>
    </source>
</evidence>
<keyword evidence="1" id="KW-1185">Reference proteome</keyword>
<protein>
    <submittedName>
        <fullName evidence="2">CYCLIN domain-containing protein</fullName>
    </submittedName>
</protein>
<sequence length="165" mass="19159">MATYREVAERELIVDQFPSASIPQRSLLPELTTYFNRVVLHYYSETVTFRVFLLTLVASHKLQMLAVSSAVERTLFDFPPFLPRRDAYPTLTPWLQEALLELFCQPQFLQLELSFDFLWDSTVFCGVLLRNWLQEPEAFSMTTKSLKVLGAPSVKLLENYSLRTI</sequence>
<name>A0A1I8AEC8_9BILA</name>
<accession>A0A1I8AEC8</accession>
<dbReference type="Proteomes" id="UP000095287">
    <property type="component" value="Unplaced"/>
</dbReference>
<proteinExistence type="predicted"/>
<dbReference type="AlphaFoldDB" id="A0A1I8AEC8"/>
<dbReference type="WBParaSite" id="L893_g4865.t1">
    <property type="protein sequence ID" value="L893_g4865.t1"/>
    <property type="gene ID" value="L893_g4865"/>
</dbReference>
<evidence type="ECO:0000313" key="1">
    <source>
        <dbReference type="Proteomes" id="UP000095287"/>
    </source>
</evidence>
<organism evidence="1 2">
    <name type="scientific">Steinernema glaseri</name>
    <dbReference type="NCBI Taxonomy" id="37863"/>
    <lineage>
        <taxon>Eukaryota</taxon>
        <taxon>Metazoa</taxon>
        <taxon>Ecdysozoa</taxon>
        <taxon>Nematoda</taxon>
        <taxon>Chromadorea</taxon>
        <taxon>Rhabditida</taxon>
        <taxon>Tylenchina</taxon>
        <taxon>Panagrolaimomorpha</taxon>
        <taxon>Strongyloidoidea</taxon>
        <taxon>Steinernematidae</taxon>
        <taxon>Steinernema</taxon>
    </lineage>
</organism>
<reference evidence="2" key="1">
    <citation type="submission" date="2016-11" db="UniProtKB">
        <authorList>
            <consortium name="WormBaseParasite"/>
        </authorList>
    </citation>
    <scope>IDENTIFICATION</scope>
</reference>